<dbReference type="Proteomes" id="UP001321580">
    <property type="component" value="Unassembled WGS sequence"/>
</dbReference>
<dbReference type="EMBL" id="JASGBI010000001">
    <property type="protein sequence ID" value="MDI9239650.1"/>
    <property type="molecule type" value="Genomic_DNA"/>
</dbReference>
<evidence type="ECO:0000313" key="3">
    <source>
        <dbReference type="Proteomes" id="UP001321580"/>
    </source>
</evidence>
<feature type="domain" description="MOSC" evidence="1">
    <location>
        <begin position="129"/>
        <end position="276"/>
    </location>
</feature>
<keyword evidence="3" id="KW-1185">Reference proteome</keyword>
<dbReference type="InterPro" id="IPR005303">
    <property type="entry name" value="MOCOS_middle"/>
</dbReference>
<dbReference type="PANTHER" id="PTHR14237:SF19">
    <property type="entry name" value="MITOCHONDRIAL AMIDOXIME REDUCING COMPONENT 1"/>
    <property type="match status" value="1"/>
</dbReference>
<comment type="caution">
    <text evidence="2">The sequence shown here is derived from an EMBL/GenBank/DDBJ whole genome shotgun (WGS) entry which is preliminary data.</text>
</comment>
<dbReference type="SUPFAM" id="SSF141673">
    <property type="entry name" value="MOSC N-terminal domain-like"/>
    <property type="match status" value="1"/>
</dbReference>
<reference evidence="2 3" key="1">
    <citation type="submission" date="2023-05" db="EMBL/GenBank/DDBJ databases">
        <title>Lysobacter sp. strain LF1 Genome sequencing and assembly.</title>
        <authorList>
            <person name="Jung Y."/>
        </authorList>
    </citation>
    <scope>NUCLEOTIDE SEQUENCE [LARGE SCALE GENOMIC DNA]</scope>
    <source>
        <strain evidence="2 3">LF1</strain>
    </source>
</reference>
<gene>
    <name evidence="2" type="ORF">QLQ15_12120</name>
</gene>
<dbReference type="PANTHER" id="PTHR14237">
    <property type="entry name" value="MOLYBDOPTERIN COFACTOR SULFURASE MOSC"/>
    <property type="match status" value="1"/>
</dbReference>
<organism evidence="2 3">
    <name type="scientific">Lysobacter stagni</name>
    <dbReference type="NCBI Taxonomy" id="3045172"/>
    <lineage>
        <taxon>Bacteria</taxon>
        <taxon>Pseudomonadati</taxon>
        <taxon>Pseudomonadota</taxon>
        <taxon>Gammaproteobacteria</taxon>
        <taxon>Lysobacterales</taxon>
        <taxon>Lysobacteraceae</taxon>
        <taxon>Lysobacter</taxon>
    </lineage>
</organism>
<evidence type="ECO:0000313" key="2">
    <source>
        <dbReference type="EMBL" id="MDI9239650.1"/>
    </source>
</evidence>
<dbReference type="Pfam" id="PF03473">
    <property type="entry name" value="MOSC"/>
    <property type="match status" value="1"/>
</dbReference>
<dbReference type="PROSITE" id="PS51340">
    <property type="entry name" value="MOSC"/>
    <property type="match status" value="1"/>
</dbReference>
<evidence type="ECO:0000259" key="1">
    <source>
        <dbReference type="PROSITE" id="PS51340"/>
    </source>
</evidence>
<dbReference type="InterPro" id="IPR011037">
    <property type="entry name" value="Pyrv_Knase-like_insert_dom_sf"/>
</dbReference>
<protein>
    <submittedName>
        <fullName evidence="2">MOSC domain-containing protein</fullName>
    </submittedName>
</protein>
<dbReference type="SUPFAM" id="SSF50800">
    <property type="entry name" value="PK beta-barrel domain-like"/>
    <property type="match status" value="1"/>
</dbReference>
<accession>A0ABT6XHM1</accession>
<dbReference type="Pfam" id="PF03476">
    <property type="entry name" value="MOSC_N"/>
    <property type="match status" value="1"/>
</dbReference>
<dbReference type="InterPro" id="IPR005302">
    <property type="entry name" value="MoCF_Sase_C"/>
</dbReference>
<sequence>MARRPPAPDTPHAMTLTDLYLYPLKSCAPLAVEQAAVEPRGLAGDRRWMIVDATDRFITGRQFPRITLIRARPDERGLVLDAPGMPSLQVEPPRNAAHRFVEVWKEPVPAAEAAPEAARWLSEYLGTDARLVHMDDSMVRLMDPACSREGDIVSFADSCPLMLIGSASLDLLNTRLDAPVGMTRFRPNLVVGTALAHAEDDWTRIRIGEVEFDVAKACTRCNFVNIDPATGEKSADGQPLKTLTTYRRFEAGVNFGVHLIPRSPGMLHRGDRLTVLETR</sequence>
<name>A0ABT6XHM1_9GAMM</name>
<dbReference type="RefSeq" id="WP_283213023.1">
    <property type="nucleotide sequence ID" value="NZ_JASGBI010000001.1"/>
</dbReference>
<proteinExistence type="predicted"/>